<feature type="transmembrane region" description="Helical" evidence="7">
    <location>
        <begin position="20"/>
        <end position="43"/>
    </location>
</feature>
<evidence type="ECO:0000313" key="8">
    <source>
        <dbReference type="EMBL" id="WRT64551.1"/>
    </source>
</evidence>
<feature type="transmembrane region" description="Helical" evidence="7">
    <location>
        <begin position="55"/>
        <end position="76"/>
    </location>
</feature>
<dbReference type="Proteomes" id="UP001329825">
    <property type="component" value="Chromosome 2"/>
</dbReference>
<dbReference type="SUPFAM" id="SSF144091">
    <property type="entry name" value="Rhomboid-like"/>
    <property type="match status" value="1"/>
</dbReference>
<comment type="similarity">
    <text evidence="2 7">Belongs to the derlin family.</text>
</comment>
<feature type="transmembrane region" description="Helical" evidence="7">
    <location>
        <begin position="170"/>
        <end position="190"/>
    </location>
</feature>
<proteinExistence type="inferred from homology"/>
<evidence type="ECO:0000256" key="7">
    <source>
        <dbReference type="RuleBase" id="RU363059"/>
    </source>
</evidence>
<feature type="transmembrane region" description="Helical" evidence="7">
    <location>
        <begin position="138"/>
        <end position="158"/>
    </location>
</feature>
<evidence type="ECO:0000256" key="5">
    <source>
        <dbReference type="ARBA" id="ARBA00022989"/>
    </source>
</evidence>
<reference evidence="8 9" key="1">
    <citation type="submission" date="2024-01" db="EMBL/GenBank/DDBJ databases">
        <title>Comparative genomics of Cryptococcus and Kwoniella reveals pathogenesis evolution and contrasting modes of karyotype evolution via chromosome fusion or intercentromeric recombination.</title>
        <authorList>
            <person name="Coelho M.A."/>
            <person name="David-Palma M."/>
            <person name="Shea T."/>
            <person name="Bowers K."/>
            <person name="McGinley-Smith S."/>
            <person name="Mohammad A.W."/>
            <person name="Gnirke A."/>
            <person name="Yurkov A.M."/>
            <person name="Nowrousian M."/>
            <person name="Sun S."/>
            <person name="Cuomo C.A."/>
            <person name="Heitman J."/>
        </authorList>
    </citation>
    <scope>NUCLEOTIDE SEQUENCE [LARGE SCALE GENOMIC DNA]</scope>
    <source>
        <strain evidence="8">CBS 11374</strain>
    </source>
</reference>
<evidence type="ECO:0000256" key="2">
    <source>
        <dbReference type="ARBA" id="ARBA00008917"/>
    </source>
</evidence>
<evidence type="ECO:0000256" key="1">
    <source>
        <dbReference type="ARBA" id="ARBA00004477"/>
    </source>
</evidence>
<dbReference type="GeneID" id="87953614"/>
<comment type="function">
    <text evidence="7">May be involved in the degradation of misfolded endoplasmic reticulum (ER) luminal proteins.</text>
</comment>
<evidence type="ECO:0000256" key="6">
    <source>
        <dbReference type="ARBA" id="ARBA00023136"/>
    </source>
</evidence>
<keyword evidence="5 7" id="KW-1133">Transmembrane helix</keyword>
<keyword evidence="3 7" id="KW-0812">Transmembrane</keyword>
<keyword evidence="9" id="KW-1185">Reference proteome</keyword>
<name>A0ABZ1CV43_9TREE</name>
<dbReference type="InterPro" id="IPR035952">
    <property type="entry name" value="Rhomboid-like_sf"/>
</dbReference>
<evidence type="ECO:0000256" key="3">
    <source>
        <dbReference type="ARBA" id="ARBA00022692"/>
    </source>
</evidence>
<gene>
    <name evidence="8" type="ORF">IL334_001483</name>
</gene>
<evidence type="ECO:0000256" key="4">
    <source>
        <dbReference type="ARBA" id="ARBA00022824"/>
    </source>
</evidence>
<sequence length="261" mass="28666">MADFSAVINSVPPVTRALLAATAVVTIPCLLGLISPASVALIWPRVLRKYEVWRPLTSFFFGGSGFPLIYDFFLIYRNSSAMEREVYRNDTAEYAWLHLMLGILIATFNSLVGLPFLFRPLLHAQTYVWCRANPTVKVSIFGLLTIPTSLYPPALIFLDLLTGGPMKALGGILGLLSGHLWWFISTYLPLHAPTHLRRPNPLAPPVRFRALFGPSSHASTGYRTYRPEARSTATAANNPSAAAAMRHRWGGSGQRLGGSAL</sequence>
<evidence type="ECO:0000313" key="9">
    <source>
        <dbReference type="Proteomes" id="UP001329825"/>
    </source>
</evidence>
<dbReference type="Pfam" id="PF04511">
    <property type="entry name" value="DER1"/>
    <property type="match status" value="1"/>
</dbReference>
<accession>A0ABZ1CV43</accession>
<keyword evidence="6 7" id="KW-0472">Membrane</keyword>
<comment type="subcellular location">
    <subcellularLocation>
        <location evidence="1 7">Endoplasmic reticulum membrane</location>
        <topology evidence="1 7">Multi-pass membrane protein</topology>
    </subcellularLocation>
</comment>
<dbReference type="InterPro" id="IPR007599">
    <property type="entry name" value="DER1"/>
</dbReference>
<keyword evidence="4 7" id="KW-0256">Endoplasmic reticulum</keyword>
<dbReference type="PANTHER" id="PTHR11009">
    <property type="entry name" value="DER1-LIKE PROTEIN, DERLIN"/>
    <property type="match status" value="1"/>
</dbReference>
<protein>
    <recommendedName>
        <fullName evidence="7">Derlin</fullName>
    </recommendedName>
</protein>
<feature type="transmembrane region" description="Helical" evidence="7">
    <location>
        <begin position="96"/>
        <end position="118"/>
    </location>
</feature>
<dbReference type="RefSeq" id="XP_062789291.1">
    <property type="nucleotide sequence ID" value="XM_062933240.1"/>
</dbReference>
<organism evidence="8 9">
    <name type="scientific">Kwoniella shivajii</name>
    <dbReference type="NCBI Taxonomy" id="564305"/>
    <lineage>
        <taxon>Eukaryota</taxon>
        <taxon>Fungi</taxon>
        <taxon>Dikarya</taxon>
        <taxon>Basidiomycota</taxon>
        <taxon>Agaricomycotina</taxon>
        <taxon>Tremellomycetes</taxon>
        <taxon>Tremellales</taxon>
        <taxon>Cryptococcaceae</taxon>
        <taxon>Kwoniella</taxon>
    </lineage>
</organism>
<dbReference type="EMBL" id="CP141882">
    <property type="protein sequence ID" value="WRT64551.1"/>
    <property type="molecule type" value="Genomic_DNA"/>
</dbReference>